<dbReference type="GO" id="GO:0009007">
    <property type="term" value="F:site-specific DNA-methyltransferase (adenine-specific) activity"/>
    <property type="evidence" value="ECO:0007669"/>
    <property type="project" value="UniProtKB-EC"/>
</dbReference>
<keyword evidence="3" id="KW-0808">Transferase</keyword>
<dbReference type="InterPro" id="IPR002052">
    <property type="entry name" value="DNA_methylase_N6_adenine_CS"/>
</dbReference>
<gene>
    <name evidence="8" type="ORF">SAMN05216388_10222</name>
</gene>
<feature type="domain" description="Type II methyltransferase M.TaqI-like" evidence="7">
    <location>
        <begin position="628"/>
        <end position="868"/>
    </location>
</feature>
<accession>A0A1H8TCS3</accession>
<evidence type="ECO:0000256" key="2">
    <source>
        <dbReference type="ARBA" id="ARBA00022603"/>
    </source>
</evidence>
<evidence type="ECO:0000313" key="8">
    <source>
        <dbReference type="EMBL" id="SEO88681.1"/>
    </source>
</evidence>
<dbReference type="EMBL" id="FOCX01000022">
    <property type="protein sequence ID" value="SEO88681.1"/>
    <property type="molecule type" value="Genomic_DNA"/>
</dbReference>
<dbReference type="EC" id="2.1.1.72" evidence="1"/>
<organism evidence="8 9">
    <name type="scientific">Halorientalis persicus</name>
    <dbReference type="NCBI Taxonomy" id="1367881"/>
    <lineage>
        <taxon>Archaea</taxon>
        <taxon>Methanobacteriati</taxon>
        <taxon>Methanobacteriota</taxon>
        <taxon>Stenosarchaea group</taxon>
        <taxon>Halobacteria</taxon>
        <taxon>Halobacteriales</taxon>
        <taxon>Haloarculaceae</taxon>
        <taxon>Halorientalis</taxon>
    </lineage>
</organism>
<feature type="region of interest" description="Disordered" evidence="6">
    <location>
        <begin position="130"/>
        <end position="158"/>
    </location>
</feature>
<keyword evidence="2 8" id="KW-0489">Methyltransferase</keyword>
<dbReference type="OrthoDB" id="45790at2157"/>
<comment type="catalytic activity">
    <reaction evidence="5">
        <text>a 2'-deoxyadenosine in DNA + S-adenosyl-L-methionine = an N(6)-methyl-2'-deoxyadenosine in DNA + S-adenosyl-L-homocysteine + H(+)</text>
        <dbReference type="Rhea" id="RHEA:15197"/>
        <dbReference type="Rhea" id="RHEA-COMP:12418"/>
        <dbReference type="Rhea" id="RHEA-COMP:12419"/>
        <dbReference type="ChEBI" id="CHEBI:15378"/>
        <dbReference type="ChEBI" id="CHEBI:57856"/>
        <dbReference type="ChEBI" id="CHEBI:59789"/>
        <dbReference type="ChEBI" id="CHEBI:90615"/>
        <dbReference type="ChEBI" id="CHEBI:90616"/>
        <dbReference type="EC" id="2.1.1.72"/>
    </reaction>
</comment>
<evidence type="ECO:0000256" key="4">
    <source>
        <dbReference type="ARBA" id="ARBA00022691"/>
    </source>
</evidence>
<dbReference type="InterPro" id="IPR029063">
    <property type="entry name" value="SAM-dependent_MTases_sf"/>
</dbReference>
<dbReference type="Pfam" id="PF07669">
    <property type="entry name" value="Eco57I"/>
    <property type="match status" value="1"/>
</dbReference>
<evidence type="ECO:0000256" key="3">
    <source>
        <dbReference type="ARBA" id="ARBA00022679"/>
    </source>
</evidence>
<evidence type="ECO:0000259" key="7">
    <source>
        <dbReference type="Pfam" id="PF07669"/>
    </source>
</evidence>
<dbReference type="GO" id="GO:0003676">
    <property type="term" value="F:nucleic acid binding"/>
    <property type="evidence" value="ECO:0007669"/>
    <property type="project" value="InterPro"/>
</dbReference>
<evidence type="ECO:0000313" key="9">
    <source>
        <dbReference type="Proteomes" id="UP000198775"/>
    </source>
</evidence>
<evidence type="ECO:0000256" key="6">
    <source>
        <dbReference type="SAM" id="MobiDB-lite"/>
    </source>
</evidence>
<dbReference type="RefSeq" id="WP_092662828.1">
    <property type="nucleotide sequence ID" value="NZ_FOCX01000022.1"/>
</dbReference>
<proteinExistence type="predicted"/>
<dbReference type="InterPro" id="IPR050953">
    <property type="entry name" value="N4_N6_ade-DNA_methylase"/>
</dbReference>
<protein>
    <recommendedName>
        <fullName evidence="1">site-specific DNA-methyltransferase (adenine-specific)</fullName>
        <ecNumber evidence="1">2.1.1.72</ecNumber>
    </recommendedName>
</protein>
<keyword evidence="9" id="KW-1185">Reference proteome</keyword>
<dbReference type="PANTHER" id="PTHR33841:SF1">
    <property type="entry name" value="DNA METHYLTRANSFERASE A"/>
    <property type="match status" value="1"/>
</dbReference>
<evidence type="ECO:0000256" key="5">
    <source>
        <dbReference type="ARBA" id="ARBA00047942"/>
    </source>
</evidence>
<dbReference type="PRINTS" id="PR00507">
    <property type="entry name" value="N12N6MTFRASE"/>
</dbReference>
<dbReference type="Gene3D" id="3.40.50.150">
    <property type="entry name" value="Vaccinia Virus protein VP39"/>
    <property type="match status" value="2"/>
</dbReference>
<dbReference type="SUPFAM" id="SSF53335">
    <property type="entry name" value="S-adenosyl-L-methionine-dependent methyltransferases"/>
    <property type="match status" value="1"/>
</dbReference>
<sequence>MATNASLTPYENKGLFNKHYLNTHLEETEPWQTVDDDHVEEAYEEVDELHDQNVSTLESANEDQVQDMFINPVLDALGVVYAREGTIDGTSGDQPDYAFFKNESVKREAIRMQDESDVYDAAIAVAEAKDWGHPLDGPSNNGEPDPDPDLDNKERDNPSAQINRYLRDTEVKWGVLTNGIEWRLYYAGDGVKVDRWYQINLQTILSDTRFGVKEFKQFYMLFRGQSFDPSTGVSGCYLTRIYDGSNAISRELGDDLEDNIYEAIQILADGFLNTPGATDFDTDNLTDEQRELVFESSLTYLYRLIFVLYAESDERHLLPRENTIYRNEYGLVDLKQEVKNNIQDTNHDYDDKNPRLWNRLELLFQLIDRGSEHLGYDEDELYIPAYDGGLFNTDPDPEDSETDHFLANARLGNEYVAKAIYRVSYQQDTDRENSFFDYSRLSIRNIGSIYEGLLEHHLEVANEPLTTVNDDGSEVWATEEEYFEEYDEDPPFEAEVAEGEVYLRTDDNERRATGSYYTPKKVVNYIVSNSLDPLINEIKSDLGLIEEFDYSDDETYTERFMDRILELRIIDPAMGSGHFLRDVVEYLVTEIETVADEERRILEEQDDPPIDPPESLGLNYARRRVTQECIYGVDVNEMAVELAKMSLWLHTLANDQPLAFLDHHFKHGNSIIGSEIGDVKNAYIDQSSEQDGHVNTRFTYYDSTLIEIVGKLLERYSDFIGIDLETREAAEEIKRKYRDFQNLPQRRHFQELLNVFTADRLDEISVDPSEYEEMADVLGDPAQGDEEWEEFRDKDWFQRAQNVAEEESFFHWELEFPEIYYDPELVADGDDIDYSDVEKDNPGFDVVIGNPPYVSIQNIDEYYRNYYETLLRRRLLIARAAAECRRGQGHRASGARYVPNKPVRVGIGCSGPVAAGSLV</sequence>
<dbReference type="PROSITE" id="PS00092">
    <property type="entry name" value="N6_MTASE"/>
    <property type="match status" value="1"/>
</dbReference>
<dbReference type="Proteomes" id="UP000198775">
    <property type="component" value="Unassembled WGS sequence"/>
</dbReference>
<dbReference type="PANTHER" id="PTHR33841">
    <property type="entry name" value="DNA METHYLTRANSFERASE YEEA-RELATED"/>
    <property type="match status" value="1"/>
</dbReference>
<reference evidence="9" key="1">
    <citation type="submission" date="2016-10" db="EMBL/GenBank/DDBJ databases">
        <authorList>
            <person name="Varghese N."/>
            <person name="Submissions S."/>
        </authorList>
    </citation>
    <scope>NUCLEOTIDE SEQUENCE [LARGE SCALE GENOMIC DNA]</scope>
    <source>
        <strain evidence="9">IBRC-M 10043</strain>
    </source>
</reference>
<dbReference type="AlphaFoldDB" id="A0A1H8TCS3"/>
<dbReference type="InterPro" id="IPR011639">
    <property type="entry name" value="MethylTrfase_TaqI-like_dom"/>
</dbReference>
<dbReference type="GO" id="GO:0006304">
    <property type="term" value="P:DNA modification"/>
    <property type="evidence" value="ECO:0007669"/>
    <property type="project" value="InterPro"/>
</dbReference>
<dbReference type="GO" id="GO:0032259">
    <property type="term" value="P:methylation"/>
    <property type="evidence" value="ECO:0007669"/>
    <property type="project" value="UniProtKB-KW"/>
</dbReference>
<evidence type="ECO:0000256" key="1">
    <source>
        <dbReference type="ARBA" id="ARBA00011900"/>
    </source>
</evidence>
<name>A0A1H8TCS3_9EURY</name>
<keyword evidence="4" id="KW-0949">S-adenosyl-L-methionine</keyword>